<dbReference type="AlphaFoldDB" id="A0A538T4F4"/>
<comment type="caution">
    <text evidence="1">The sequence shown here is derived from an EMBL/GenBank/DDBJ whole genome shotgun (WGS) entry which is preliminary data.</text>
</comment>
<dbReference type="EMBL" id="VBOS01000074">
    <property type="protein sequence ID" value="TMQ58505.1"/>
    <property type="molecule type" value="Genomic_DNA"/>
</dbReference>
<keyword evidence="1" id="KW-0808">Transferase</keyword>
<evidence type="ECO:0000313" key="1">
    <source>
        <dbReference type="EMBL" id="TMQ58505.1"/>
    </source>
</evidence>
<dbReference type="Gene3D" id="3.90.1150.10">
    <property type="entry name" value="Aspartate Aminotransferase, domain 1"/>
    <property type="match status" value="1"/>
</dbReference>
<dbReference type="Proteomes" id="UP000317716">
    <property type="component" value="Unassembled WGS sequence"/>
</dbReference>
<evidence type="ECO:0000313" key="2">
    <source>
        <dbReference type="Proteomes" id="UP000317716"/>
    </source>
</evidence>
<accession>A0A538T4F4</accession>
<feature type="non-terminal residue" evidence="1">
    <location>
        <position position="1"/>
    </location>
</feature>
<name>A0A538T4F4_UNCEI</name>
<dbReference type="GO" id="GO:0008483">
    <property type="term" value="F:transaminase activity"/>
    <property type="evidence" value="ECO:0007669"/>
    <property type="project" value="UniProtKB-KW"/>
</dbReference>
<dbReference type="SUPFAM" id="SSF53383">
    <property type="entry name" value="PLP-dependent transferases"/>
    <property type="match status" value="1"/>
</dbReference>
<reference evidence="1 2" key="1">
    <citation type="journal article" date="2019" name="Nat. Microbiol.">
        <title>Mediterranean grassland soil C-N compound turnover is dependent on rainfall and depth, and is mediated by genomically divergent microorganisms.</title>
        <authorList>
            <person name="Diamond S."/>
            <person name="Andeer P.F."/>
            <person name="Li Z."/>
            <person name="Crits-Christoph A."/>
            <person name="Burstein D."/>
            <person name="Anantharaman K."/>
            <person name="Lane K.R."/>
            <person name="Thomas B.C."/>
            <person name="Pan C."/>
            <person name="Northen T.R."/>
            <person name="Banfield J.F."/>
        </authorList>
    </citation>
    <scope>NUCLEOTIDE SEQUENCE [LARGE SCALE GENOMIC DNA]</scope>
    <source>
        <strain evidence="1">WS_2</strain>
    </source>
</reference>
<keyword evidence="1" id="KW-0032">Aminotransferase</keyword>
<protein>
    <submittedName>
        <fullName evidence="1">Aspartate aminotransferase family protein</fullName>
    </submittedName>
</protein>
<gene>
    <name evidence="1" type="ORF">E6K72_02405</name>
</gene>
<organism evidence="1 2">
    <name type="scientific">Eiseniibacteriota bacterium</name>
    <dbReference type="NCBI Taxonomy" id="2212470"/>
    <lineage>
        <taxon>Bacteria</taxon>
        <taxon>Candidatus Eiseniibacteriota</taxon>
    </lineage>
</organism>
<sequence length="93" mass="10003">TCRHARRFASGLASAGYRVLNEVGLNQVLVSFGEAEATERIIAGIQADGTCWCGGTVWQGQSAMRISVSSWATTEEDVEKSLAAMIRVARERG</sequence>
<dbReference type="InterPro" id="IPR015422">
    <property type="entry name" value="PyrdxlP-dep_Trfase_small"/>
</dbReference>
<dbReference type="InterPro" id="IPR015424">
    <property type="entry name" value="PyrdxlP-dep_Trfase"/>
</dbReference>
<proteinExistence type="predicted"/>